<sequence length="371" mass="42257">MKLTRWQFFCMMTALEVCMTIWLTIAPALKTAKQDGWISILLGGCIGIVVALMMAAISRLYPGHTLVQFTELIFGKWIGKFVTLLYFLTWYSVAAVILRDAADFLQLVLFRSTPMYTIIIVILLLMLYINYRGGVNALGRFSEIAGPLLLFVIALSIILNLKSMEPHLIRPILSDTGMSAILQGSFVYASFLGETYFIFMLMPFLAAKKQAGRDLVLVIVTTTITVTLATLLVIMLFGPNFPSKFMYPYFFAVRYISLLNFIENIDIWVMFVWLLAVFVKLSLYMFICSYGTAQWLGIKNWKKIVWWFAGIMFLSSVLPRNITIINQIYAEKFWTPYVFPVMMIGLPVIMLIVGSLRQNRRNGDSAREQAG</sequence>
<gene>
    <name evidence="9" type="ORF">I8J30_27805</name>
</gene>
<evidence type="ECO:0000256" key="6">
    <source>
        <dbReference type="ARBA" id="ARBA00022989"/>
    </source>
</evidence>
<reference evidence="9 10" key="1">
    <citation type="submission" date="2021-04" db="EMBL/GenBank/DDBJ databases">
        <title>Paenibacillus sp. DLE-14 whole genome sequence.</title>
        <authorList>
            <person name="Ham Y.J."/>
        </authorList>
    </citation>
    <scope>NUCLEOTIDE SEQUENCE [LARGE SCALE GENOMIC DNA]</scope>
    <source>
        <strain evidence="9 10">DLE-14</strain>
    </source>
</reference>
<name>A0ABS5CKZ9_9BACL</name>
<feature type="transmembrane region" description="Helical" evidence="8">
    <location>
        <begin position="109"/>
        <end position="129"/>
    </location>
</feature>
<dbReference type="Pfam" id="PF03845">
    <property type="entry name" value="Spore_permease"/>
    <property type="match status" value="1"/>
</dbReference>
<feature type="transmembrane region" description="Helical" evidence="8">
    <location>
        <begin position="304"/>
        <end position="325"/>
    </location>
</feature>
<comment type="caution">
    <text evidence="9">The sequence shown here is derived from an EMBL/GenBank/DDBJ whole genome shotgun (WGS) entry which is preliminary data.</text>
</comment>
<dbReference type="PANTHER" id="PTHR34975">
    <property type="entry name" value="SPORE GERMINATION PROTEIN A2"/>
    <property type="match status" value="1"/>
</dbReference>
<dbReference type="Proteomes" id="UP000673394">
    <property type="component" value="Unassembled WGS sequence"/>
</dbReference>
<organism evidence="9 10">
    <name type="scientific">Paenibacillus lignilyticus</name>
    <dbReference type="NCBI Taxonomy" id="1172615"/>
    <lineage>
        <taxon>Bacteria</taxon>
        <taxon>Bacillati</taxon>
        <taxon>Bacillota</taxon>
        <taxon>Bacilli</taxon>
        <taxon>Bacillales</taxon>
        <taxon>Paenibacillaceae</taxon>
        <taxon>Paenibacillus</taxon>
    </lineage>
</organism>
<feature type="transmembrane region" description="Helical" evidence="8">
    <location>
        <begin position="37"/>
        <end position="57"/>
    </location>
</feature>
<dbReference type="PANTHER" id="PTHR34975:SF2">
    <property type="entry name" value="SPORE GERMINATION PROTEIN A2"/>
    <property type="match status" value="1"/>
</dbReference>
<evidence type="ECO:0000256" key="4">
    <source>
        <dbReference type="ARBA" id="ARBA00022544"/>
    </source>
</evidence>
<keyword evidence="6 8" id="KW-1133">Transmembrane helix</keyword>
<feature type="transmembrane region" description="Helical" evidence="8">
    <location>
        <begin position="180"/>
        <end position="203"/>
    </location>
</feature>
<comment type="subcellular location">
    <subcellularLocation>
        <location evidence="1">Membrane</location>
        <topology evidence="1">Multi-pass membrane protein</topology>
    </subcellularLocation>
</comment>
<accession>A0ABS5CKZ9</accession>
<feature type="transmembrane region" description="Helical" evidence="8">
    <location>
        <begin position="77"/>
        <end position="97"/>
    </location>
</feature>
<comment type="similarity">
    <text evidence="2">Belongs to the amino acid-polyamine-organocation (APC) superfamily. Spore germination protein (SGP) (TC 2.A.3.9) family.</text>
</comment>
<feature type="transmembrane region" description="Helical" evidence="8">
    <location>
        <begin position="215"/>
        <end position="238"/>
    </location>
</feature>
<dbReference type="Gene3D" id="1.20.1740.10">
    <property type="entry name" value="Amino acid/polyamine transporter I"/>
    <property type="match status" value="1"/>
</dbReference>
<feature type="transmembrane region" description="Helical" evidence="8">
    <location>
        <begin position="141"/>
        <end position="159"/>
    </location>
</feature>
<evidence type="ECO:0000256" key="5">
    <source>
        <dbReference type="ARBA" id="ARBA00022692"/>
    </source>
</evidence>
<dbReference type="RefSeq" id="WP_210663756.1">
    <property type="nucleotide sequence ID" value="NZ_JAGKSP010000019.1"/>
</dbReference>
<evidence type="ECO:0000256" key="3">
    <source>
        <dbReference type="ARBA" id="ARBA00022448"/>
    </source>
</evidence>
<protein>
    <submittedName>
        <fullName evidence="9">Endospore germination permease</fullName>
    </submittedName>
</protein>
<keyword evidence="3" id="KW-0813">Transport</keyword>
<keyword evidence="7 8" id="KW-0472">Membrane</keyword>
<evidence type="ECO:0000313" key="10">
    <source>
        <dbReference type="Proteomes" id="UP000673394"/>
    </source>
</evidence>
<feature type="transmembrane region" description="Helical" evidence="8">
    <location>
        <begin position="337"/>
        <end position="356"/>
    </location>
</feature>
<evidence type="ECO:0000256" key="8">
    <source>
        <dbReference type="SAM" id="Phobius"/>
    </source>
</evidence>
<feature type="transmembrane region" description="Helical" evidence="8">
    <location>
        <begin position="6"/>
        <end position="25"/>
    </location>
</feature>
<feature type="transmembrane region" description="Helical" evidence="8">
    <location>
        <begin position="268"/>
        <end position="292"/>
    </location>
</feature>
<keyword evidence="10" id="KW-1185">Reference proteome</keyword>
<dbReference type="EMBL" id="JAGKSP010000019">
    <property type="protein sequence ID" value="MBP3966505.1"/>
    <property type="molecule type" value="Genomic_DNA"/>
</dbReference>
<evidence type="ECO:0000256" key="7">
    <source>
        <dbReference type="ARBA" id="ARBA00023136"/>
    </source>
</evidence>
<evidence type="ECO:0000256" key="2">
    <source>
        <dbReference type="ARBA" id="ARBA00007998"/>
    </source>
</evidence>
<proteinExistence type="inferred from homology"/>
<keyword evidence="4" id="KW-0309">Germination</keyword>
<dbReference type="InterPro" id="IPR004761">
    <property type="entry name" value="Spore_GerAB"/>
</dbReference>
<evidence type="ECO:0000313" key="9">
    <source>
        <dbReference type="EMBL" id="MBP3966505.1"/>
    </source>
</evidence>
<evidence type="ECO:0000256" key="1">
    <source>
        <dbReference type="ARBA" id="ARBA00004141"/>
    </source>
</evidence>
<keyword evidence="5 8" id="KW-0812">Transmembrane</keyword>
<dbReference type="NCBIfam" id="TIGR00912">
    <property type="entry name" value="2A0309"/>
    <property type="match status" value="1"/>
</dbReference>